<comment type="caution">
    <text evidence="3">The sequence shown here is derived from an EMBL/GenBank/DDBJ whole genome shotgun (WGS) entry which is preliminary data.</text>
</comment>
<feature type="chain" id="PRO_5012577909" evidence="2">
    <location>
        <begin position="27"/>
        <end position="285"/>
    </location>
</feature>
<reference evidence="3 4" key="1">
    <citation type="journal article" date="2017" name="Nat. Ecol. Evol.">
        <title>Scallop genome provides insights into evolution of bilaterian karyotype and development.</title>
        <authorList>
            <person name="Wang S."/>
            <person name="Zhang J."/>
            <person name="Jiao W."/>
            <person name="Li J."/>
            <person name="Xun X."/>
            <person name="Sun Y."/>
            <person name="Guo X."/>
            <person name="Huan P."/>
            <person name="Dong B."/>
            <person name="Zhang L."/>
            <person name="Hu X."/>
            <person name="Sun X."/>
            <person name="Wang J."/>
            <person name="Zhao C."/>
            <person name="Wang Y."/>
            <person name="Wang D."/>
            <person name="Huang X."/>
            <person name="Wang R."/>
            <person name="Lv J."/>
            <person name="Li Y."/>
            <person name="Zhang Z."/>
            <person name="Liu B."/>
            <person name="Lu W."/>
            <person name="Hui Y."/>
            <person name="Liang J."/>
            <person name="Zhou Z."/>
            <person name="Hou R."/>
            <person name="Li X."/>
            <person name="Liu Y."/>
            <person name="Li H."/>
            <person name="Ning X."/>
            <person name="Lin Y."/>
            <person name="Zhao L."/>
            <person name="Xing Q."/>
            <person name="Dou J."/>
            <person name="Li Y."/>
            <person name="Mao J."/>
            <person name="Guo H."/>
            <person name="Dou H."/>
            <person name="Li T."/>
            <person name="Mu C."/>
            <person name="Jiang W."/>
            <person name="Fu Q."/>
            <person name="Fu X."/>
            <person name="Miao Y."/>
            <person name="Liu J."/>
            <person name="Yu Q."/>
            <person name="Li R."/>
            <person name="Liao H."/>
            <person name="Li X."/>
            <person name="Kong Y."/>
            <person name="Jiang Z."/>
            <person name="Chourrout D."/>
            <person name="Li R."/>
            <person name="Bao Z."/>
        </authorList>
    </citation>
    <scope>NUCLEOTIDE SEQUENCE [LARGE SCALE GENOMIC DNA]</scope>
    <source>
        <strain evidence="3 4">PY_sf001</strain>
    </source>
</reference>
<evidence type="ECO:0000313" key="4">
    <source>
        <dbReference type="Proteomes" id="UP000242188"/>
    </source>
</evidence>
<evidence type="ECO:0000313" key="3">
    <source>
        <dbReference type="EMBL" id="OWF46556.1"/>
    </source>
</evidence>
<dbReference type="PANTHER" id="PTHR24637">
    <property type="entry name" value="COLLAGEN"/>
    <property type="match status" value="1"/>
</dbReference>
<keyword evidence="2" id="KW-0732">Signal</keyword>
<keyword evidence="3" id="KW-0675">Receptor</keyword>
<name>A0A210QCV4_MIZYE</name>
<evidence type="ECO:0000256" key="2">
    <source>
        <dbReference type="SAM" id="SignalP"/>
    </source>
</evidence>
<feature type="region of interest" description="Disordered" evidence="1">
    <location>
        <begin position="115"/>
        <end position="196"/>
    </location>
</feature>
<dbReference type="STRING" id="6573.A0A210QCV4"/>
<feature type="compositionally biased region" description="Basic and acidic residues" evidence="1">
    <location>
        <begin position="115"/>
        <end position="126"/>
    </location>
</feature>
<evidence type="ECO:0000256" key="1">
    <source>
        <dbReference type="SAM" id="MobiDB-lite"/>
    </source>
</evidence>
<dbReference type="AlphaFoldDB" id="A0A210QCV4"/>
<keyword evidence="4" id="KW-1185">Reference proteome</keyword>
<organism evidence="3 4">
    <name type="scientific">Mizuhopecten yessoensis</name>
    <name type="common">Japanese scallop</name>
    <name type="synonym">Patinopecten yessoensis</name>
    <dbReference type="NCBI Taxonomy" id="6573"/>
    <lineage>
        <taxon>Eukaryota</taxon>
        <taxon>Metazoa</taxon>
        <taxon>Spiralia</taxon>
        <taxon>Lophotrochozoa</taxon>
        <taxon>Mollusca</taxon>
        <taxon>Bivalvia</taxon>
        <taxon>Autobranchia</taxon>
        <taxon>Pteriomorphia</taxon>
        <taxon>Pectinida</taxon>
        <taxon>Pectinoidea</taxon>
        <taxon>Pectinidae</taxon>
        <taxon>Mizuhopecten</taxon>
    </lineage>
</organism>
<accession>A0A210QCV4</accession>
<feature type="compositionally biased region" description="Basic and acidic residues" evidence="1">
    <location>
        <begin position="157"/>
        <end position="167"/>
    </location>
</feature>
<feature type="signal peptide" evidence="2">
    <location>
        <begin position="1"/>
        <end position="26"/>
    </location>
</feature>
<dbReference type="OrthoDB" id="8964326at2759"/>
<gene>
    <name evidence="3" type="ORF">KP79_PYT16063</name>
</gene>
<protein>
    <submittedName>
        <fullName evidence="3">Scavenger receptor class A member 5</fullName>
    </submittedName>
</protein>
<proteinExistence type="predicted"/>
<feature type="region of interest" description="Disordered" evidence="1">
    <location>
        <begin position="228"/>
        <end position="269"/>
    </location>
</feature>
<sequence>MAEQATCINVLLGSITFAVLFSYCACAEGNTQNFRCYTASKPCTRGVKMARMKECFKYRGRCMERIYPENVTQCCPGYVGKHCDNYLKDEFYFASSMAGDDVGFIQRRALRITQDRRGPKGEKGDIGPEGFIGMPGQKGDPGMPAEKGQKGKPGISKKGERGREGRKGKTGRRGRKGDIGPMGPAGTPWLPGLSGPRGISKTDCNCSDLVTRVEDLENLVRGILDGRVALPPAHQPPRRQAQEFPTADRLQQAGRGSQRSDSVLTPSVTTETTTLIGRGTVSFIN</sequence>
<dbReference type="Proteomes" id="UP000242188">
    <property type="component" value="Unassembled WGS sequence"/>
</dbReference>
<dbReference type="EMBL" id="NEDP02004151">
    <property type="protein sequence ID" value="OWF46556.1"/>
    <property type="molecule type" value="Genomic_DNA"/>
</dbReference>